<evidence type="ECO:0000313" key="2">
    <source>
        <dbReference type="Proteomes" id="UP000075880"/>
    </source>
</evidence>
<name>A0AAG5D4C8_ANOAO</name>
<protein>
    <submittedName>
        <fullName evidence="1">Uncharacterized protein</fullName>
    </submittedName>
</protein>
<accession>A0AAG5D4C8</accession>
<dbReference type="EnsemblMetazoa" id="ENSAATROPT006296">
    <property type="protein sequence ID" value="ENSAATROPP005729"/>
    <property type="gene ID" value="ENSAATROPG005092"/>
</dbReference>
<proteinExistence type="predicted"/>
<keyword evidence="2" id="KW-1185">Reference proteome</keyword>
<reference evidence="1" key="1">
    <citation type="submission" date="2024-04" db="UniProtKB">
        <authorList>
            <consortium name="EnsemblMetazoa"/>
        </authorList>
    </citation>
    <scope>IDENTIFICATION</scope>
    <source>
        <strain evidence="1">EBRO</strain>
    </source>
</reference>
<sequence length="249" mass="28395">MLLFKITNNSSCELDEPRTIAGIHRQRQRVQKILSRYQKASIQQHLEYLEHCYHYSAVVRGRYLESRSLQNICTVTDIFPENTSTRNCIIKFDNMYNETLNDENRNRIHNLLDQLYQLKLESCHDANAADIVPTIVLTDDSSNGVASIKTAVRLAHRRSVDGSVQWNNNNGQIESKAGNLFNSCTASNRSDTQFKNDISLNTCSLQVPKIGFKRGSKLSPQTRVNFCSESQPLLNCVSDIKPETHNKFK</sequence>
<evidence type="ECO:0000313" key="1">
    <source>
        <dbReference type="EnsemblMetazoa" id="ENSAATROPP005729"/>
    </source>
</evidence>
<organism evidence="1 2">
    <name type="scientific">Anopheles atroparvus</name>
    <name type="common">European mosquito</name>
    <dbReference type="NCBI Taxonomy" id="41427"/>
    <lineage>
        <taxon>Eukaryota</taxon>
        <taxon>Metazoa</taxon>
        <taxon>Ecdysozoa</taxon>
        <taxon>Arthropoda</taxon>
        <taxon>Hexapoda</taxon>
        <taxon>Insecta</taxon>
        <taxon>Pterygota</taxon>
        <taxon>Neoptera</taxon>
        <taxon>Endopterygota</taxon>
        <taxon>Diptera</taxon>
        <taxon>Nematocera</taxon>
        <taxon>Culicoidea</taxon>
        <taxon>Culicidae</taxon>
        <taxon>Anophelinae</taxon>
        <taxon>Anopheles</taxon>
    </lineage>
</organism>
<dbReference type="Proteomes" id="UP000075880">
    <property type="component" value="Unassembled WGS sequence"/>
</dbReference>
<dbReference type="AlphaFoldDB" id="A0AAG5D4C8"/>